<keyword evidence="2" id="KW-1185">Reference proteome</keyword>
<dbReference type="RefSeq" id="XP_024890160.1">
    <property type="nucleotide sequence ID" value="XM_025034392.1"/>
</dbReference>
<sequence length="157" mass="18377">MEAEKEIGLESEQQGNKGKRRESEREKKTRSRPTKAEELAKQRERSDSLGSVKEFIQKRKRKELEEEAARAAEIEILEKFNKERRVDRSPPTKIKKEERGEGSMATEDLLKEILKKMNRSPPAKIKKDGEGKESITAEEMLKEILKKIEEQEKEKKR</sequence>
<evidence type="ECO:0008006" key="4">
    <source>
        <dbReference type="Google" id="ProtNLM"/>
    </source>
</evidence>
<protein>
    <recommendedName>
        <fullName evidence="4">Protein MNN4-like</fullName>
    </recommendedName>
</protein>
<feature type="compositionally biased region" description="Basic and acidic residues" evidence="1">
    <location>
        <begin position="34"/>
        <end position="47"/>
    </location>
</feature>
<evidence type="ECO:0000256" key="1">
    <source>
        <dbReference type="SAM" id="MobiDB-lite"/>
    </source>
</evidence>
<dbReference type="OrthoDB" id="10619920at2759"/>
<evidence type="ECO:0000313" key="3">
    <source>
        <dbReference type="RefSeq" id="XP_024890160.1"/>
    </source>
</evidence>
<reference evidence="3" key="1">
    <citation type="submission" date="2025-08" db="UniProtKB">
        <authorList>
            <consortium name="RefSeq"/>
        </authorList>
    </citation>
    <scope>IDENTIFICATION</scope>
    <source>
        <tissue evidence="3">Whole body</tissue>
    </source>
</reference>
<feature type="compositionally biased region" description="Basic and acidic residues" evidence="1">
    <location>
        <begin position="83"/>
        <end position="101"/>
    </location>
</feature>
<feature type="region of interest" description="Disordered" evidence="1">
    <location>
        <begin position="1"/>
        <end position="64"/>
    </location>
</feature>
<proteinExistence type="predicted"/>
<gene>
    <name evidence="3" type="primary">LOC112466332</name>
</gene>
<evidence type="ECO:0000313" key="2">
    <source>
        <dbReference type="Proteomes" id="UP000504618"/>
    </source>
</evidence>
<dbReference type="AlphaFoldDB" id="A0A6J1RBL8"/>
<name>A0A6J1RBL8_9HYME</name>
<dbReference type="GeneID" id="112466332"/>
<feature type="compositionally biased region" description="Basic and acidic residues" evidence="1">
    <location>
        <begin position="125"/>
        <end position="137"/>
    </location>
</feature>
<feature type="region of interest" description="Disordered" evidence="1">
    <location>
        <begin position="83"/>
        <end position="137"/>
    </location>
</feature>
<organism evidence="2 3">
    <name type="scientific">Temnothorax curvispinosus</name>
    <dbReference type="NCBI Taxonomy" id="300111"/>
    <lineage>
        <taxon>Eukaryota</taxon>
        <taxon>Metazoa</taxon>
        <taxon>Ecdysozoa</taxon>
        <taxon>Arthropoda</taxon>
        <taxon>Hexapoda</taxon>
        <taxon>Insecta</taxon>
        <taxon>Pterygota</taxon>
        <taxon>Neoptera</taxon>
        <taxon>Endopterygota</taxon>
        <taxon>Hymenoptera</taxon>
        <taxon>Apocrita</taxon>
        <taxon>Aculeata</taxon>
        <taxon>Formicoidea</taxon>
        <taxon>Formicidae</taxon>
        <taxon>Myrmicinae</taxon>
        <taxon>Temnothorax</taxon>
    </lineage>
</organism>
<accession>A0A6J1RBL8</accession>
<dbReference type="Proteomes" id="UP000504618">
    <property type="component" value="Unplaced"/>
</dbReference>